<dbReference type="InterPro" id="IPR011004">
    <property type="entry name" value="Trimer_LpxA-like_sf"/>
</dbReference>
<evidence type="ECO:0000313" key="5">
    <source>
        <dbReference type="EMBL" id="MCX2837910.1"/>
    </source>
</evidence>
<keyword evidence="3" id="KW-0677">Repeat</keyword>
<evidence type="ECO:0000313" key="6">
    <source>
        <dbReference type="Proteomes" id="UP001148482"/>
    </source>
</evidence>
<dbReference type="InterPro" id="IPR050179">
    <property type="entry name" value="Trans_hexapeptide_repeat"/>
</dbReference>
<dbReference type="Gene3D" id="2.160.10.10">
    <property type="entry name" value="Hexapeptide repeat proteins"/>
    <property type="match status" value="1"/>
</dbReference>
<dbReference type="PANTHER" id="PTHR43300">
    <property type="entry name" value="ACETYLTRANSFERASE"/>
    <property type="match status" value="1"/>
</dbReference>
<dbReference type="Pfam" id="PF00132">
    <property type="entry name" value="Hexapep"/>
    <property type="match status" value="1"/>
</dbReference>
<dbReference type="PROSITE" id="PS00101">
    <property type="entry name" value="HEXAPEP_TRANSFERASES"/>
    <property type="match status" value="1"/>
</dbReference>
<evidence type="ECO:0000256" key="3">
    <source>
        <dbReference type="ARBA" id="ARBA00022737"/>
    </source>
</evidence>
<dbReference type="GO" id="GO:0016746">
    <property type="term" value="F:acyltransferase activity"/>
    <property type="evidence" value="ECO:0007669"/>
    <property type="project" value="UniProtKB-KW"/>
</dbReference>
<evidence type="ECO:0000256" key="1">
    <source>
        <dbReference type="ARBA" id="ARBA00007274"/>
    </source>
</evidence>
<keyword evidence="2" id="KW-0808">Transferase</keyword>
<accession>A0A9X3CWH0</accession>
<proteinExistence type="inferred from homology"/>
<dbReference type="AlphaFoldDB" id="A0A9X3CWH0"/>
<keyword evidence="4" id="KW-0012">Acyltransferase</keyword>
<gene>
    <name evidence="5" type="ORF">OQ279_07055</name>
</gene>
<evidence type="ECO:0000256" key="4">
    <source>
        <dbReference type="ARBA" id="ARBA00023315"/>
    </source>
</evidence>
<dbReference type="InterPro" id="IPR018357">
    <property type="entry name" value="Hexapep_transf_CS"/>
</dbReference>
<keyword evidence="6" id="KW-1185">Reference proteome</keyword>
<protein>
    <submittedName>
        <fullName evidence="5">CatB-related O-acetyltransferase</fullName>
    </submittedName>
</protein>
<dbReference type="CDD" id="cd03349">
    <property type="entry name" value="LbH_XAT"/>
    <property type="match status" value="1"/>
</dbReference>
<dbReference type="InterPro" id="IPR001451">
    <property type="entry name" value="Hexapep"/>
</dbReference>
<dbReference type="Proteomes" id="UP001148482">
    <property type="component" value="Unassembled WGS sequence"/>
</dbReference>
<dbReference type="RefSeq" id="WP_266069161.1">
    <property type="nucleotide sequence ID" value="NZ_JAPJDA010000009.1"/>
</dbReference>
<dbReference type="EMBL" id="JAPJDA010000009">
    <property type="protein sequence ID" value="MCX2837910.1"/>
    <property type="molecule type" value="Genomic_DNA"/>
</dbReference>
<comment type="caution">
    <text evidence="5">The sequence shown here is derived from an EMBL/GenBank/DDBJ whole genome shotgun (WGS) entry which is preliminary data.</text>
</comment>
<name>A0A9X3CWH0_9FLAO</name>
<comment type="similarity">
    <text evidence="1">Belongs to the transferase hexapeptide repeat family.</text>
</comment>
<dbReference type="PANTHER" id="PTHR43300:SF11">
    <property type="entry name" value="ACETYLTRANSFERASE RV3034C-RELATED"/>
    <property type="match status" value="1"/>
</dbReference>
<evidence type="ECO:0000256" key="2">
    <source>
        <dbReference type="ARBA" id="ARBA00022679"/>
    </source>
</evidence>
<organism evidence="5 6">
    <name type="scientific">Salinimicrobium profundisediminis</name>
    <dbReference type="NCBI Taxonomy" id="2994553"/>
    <lineage>
        <taxon>Bacteria</taxon>
        <taxon>Pseudomonadati</taxon>
        <taxon>Bacteroidota</taxon>
        <taxon>Flavobacteriia</taxon>
        <taxon>Flavobacteriales</taxon>
        <taxon>Flavobacteriaceae</taxon>
        <taxon>Salinimicrobium</taxon>
    </lineage>
</organism>
<sequence>MLGKIKTIISNYLFRLLRFYNYRKLTRGSYIDNSAYLNQVNLKGKIWIGRSVRLVGGVYVSGNVEIDDYTSINGPNLDIISGINKVKIGKFCSIARNVSIQEFNHKFHSLSTYLIFKRFFNDKSQKDLSSKGDIIIGNDVWIGAHSVILSGVKIGNGAVIAANTVITKDVPNYAIVGGNPGKIIKYRFDEEIQKELERIKWWDWDEERIKRNKSLFENDLTIEKIKNIV</sequence>
<dbReference type="SUPFAM" id="SSF51161">
    <property type="entry name" value="Trimeric LpxA-like enzymes"/>
    <property type="match status" value="1"/>
</dbReference>
<reference evidence="5" key="1">
    <citation type="submission" date="2022-11" db="EMBL/GenBank/DDBJ databases">
        <title>Salinimicrobium profundisediminis sp. nov., isolated from deep-sea sediment of the Mariana Trench.</title>
        <authorList>
            <person name="Fu H."/>
        </authorList>
    </citation>
    <scope>NUCLEOTIDE SEQUENCE</scope>
    <source>
        <strain evidence="5">MT39</strain>
    </source>
</reference>